<keyword evidence="3" id="KW-1185">Reference proteome</keyword>
<feature type="domain" description="Carboxymuconolactone decarboxylase-like" evidence="1">
    <location>
        <begin position="32"/>
        <end position="114"/>
    </location>
</feature>
<proteinExistence type="predicted"/>
<evidence type="ECO:0000313" key="2">
    <source>
        <dbReference type="EMBL" id="MFC4125693.1"/>
    </source>
</evidence>
<dbReference type="InterPro" id="IPR003779">
    <property type="entry name" value="CMD-like"/>
</dbReference>
<dbReference type="SUPFAM" id="SSF69118">
    <property type="entry name" value="AhpD-like"/>
    <property type="match status" value="1"/>
</dbReference>
<evidence type="ECO:0000259" key="1">
    <source>
        <dbReference type="Pfam" id="PF02627"/>
    </source>
</evidence>
<dbReference type="InterPro" id="IPR029032">
    <property type="entry name" value="AhpD-like"/>
</dbReference>
<dbReference type="PANTHER" id="PTHR34846:SF10">
    <property type="entry name" value="CYTOPLASMIC PROTEIN"/>
    <property type="match status" value="1"/>
</dbReference>
<dbReference type="EMBL" id="JBHSBA010000005">
    <property type="protein sequence ID" value="MFC4125693.1"/>
    <property type="molecule type" value="Genomic_DNA"/>
</dbReference>
<dbReference type="Gene3D" id="1.20.1290.10">
    <property type="entry name" value="AhpD-like"/>
    <property type="match status" value="1"/>
</dbReference>
<organism evidence="2 3">
    <name type="scientific">Nocardia rhizosphaerae</name>
    <dbReference type="NCBI Taxonomy" id="1691571"/>
    <lineage>
        <taxon>Bacteria</taxon>
        <taxon>Bacillati</taxon>
        <taxon>Actinomycetota</taxon>
        <taxon>Actinomycetes</taxon>
        <taxon>Mycobacteriales</taxon>
        <taxon>Nocardiaceae</taxon>
        <taxon>Nocardia</taxon>
    </lineage>
</organism>
<dbReference type="Proteomes" id="UP001595767">
    <property type="component" value="Unassembled WGS sequence"/>
</dbReference>
<accession>A0ABV8L5D5</accession>
<protein>
    <submittedName>
        <fullName evidence="2">Carboxymuconolactone decarboxylase family protein</fullName>
    </submittedName>
</protein>
<reference evidence="3" key="1">
    <citation type="journal article" date="2019" name="Int. J. Syst. Evol. Microbiol.">
        <title>The Global Catalogue of Microorganisms (GCM) 10K type strain sequencing project: providing services to taxonomists for standard genome sequencing and annotation.</title>
        <authorList>
            <consortium name="The Broad Institute Genomics Platform"/>
            <consortium name="The Broad Institute Genome Sequencing Center for Infectious Disease"/>
            <person name="Wu L."/>
            <person name="Ma J."/>
        </authorList>
    </citation>
    <scope>NUCLEOTIDE SEQUENCE [LARGE SCALE GENOMIC DNA]</scope>
    <source>
        <strain evidence="3">CGMCC 4.7204</strain>
    </source>
</reference>
<sequence>MRVVKRIRGYAKAIGQARRHRGDLVGWLGRRPQLAAATMTYETALLFSNRLDPRLKELAELKTAGLVACQFCLDIGSALAHTAGLTERQIIDLPRYRTSDAYTELEKLVLAFAEAMTTTPAVELDDLRAELLTHLSKAQLTELAATIAWENQRARLNQGLGVQPTGMADGMVCAMPEPRSAHLDEPKAADGS</sequence>
<comment type="caution">
    <text evidence="2">The sequence shown here is derived from an EMBL/GenBank/DDBJ whole genome shotgun (WGS) entry which is preliminary data.</text>
</comment>
<gene>
    <name evidence="2" type="ORF">ACFOW8_12200</name>
</gene>
<dbReference type="RefSeq" id="WP_378550169.1">
    <property type="nucleotide sequence ID" value="NZ_JBHSBA010000005.1"/>
</dbReference>
<name>A0ABV8L5D5_9NOCA</name>
<dbReference type="PANTHER" id="PTHR34846">
    <property type="entry name" value="4-CARBOXYMUCONOLACTONE DECARBOXYLASE FAMILY PROTEIN (AFU_ORTHOLOGUE AFUA_6G11590)"/>
    <property type="match status" value="1"/>
</dbReference>
<dbReference type="Pfam" id="PF02627">
    <property type="entry name" value="CMD"/>
    <property type="match status" value="1"/>
</dbReference>
<evidence type="ECO:0000313" key="3">
    <source>
        <dbReference type="Proteomes" id="UP001595767"/>
    </source>
</evidence>